<name>A0A831X077_9BACT</name>
<dbReference type="Pfam" id="PF00578">
    <property type="entry name" value="AhpC-TSA"/>
    <property type="match status" value="1"/>
</dbReference>
<gene>
    <name evidence="2" type="ORF">ENP34_06495</name>
</gene>
<dbReference type="AlphaFoldDB" id="A0A831X077"/>
<protein>
    <submittedName>
        <fullName evidence="2">Redoxin domain-containing protein</fullName>
    </submittedName>
</protein>
<dbReference type="InterPro" id="IPR036249">
    <property type="entry name" value="Thioredoxin-like_sf"/>
</dbReference>
<accession>A0A831X077</accession>
<dbReference type="EMBL" id="DSIY01000159">
    <property type="protein sequence ID" value="HEG91074.1"/>
    <property type="molecule type" value="Genomic_DNA"/>
</dbReference>
<feature type="domain" description="Alkyl hydroperoxide reductase subunit C/ Thiol specific antioxidant" evidence="1">
    <location>
        <begin position="1"/>
        <end position="80"/>
    </location>
</feature>
<dbReference type="GO" id="GO:0016209">
    <property type="term" value="F:antioxidant activity"/>
    <property type="evidence" value="ECO:0007669"/>
    <property type="project" value="InterPro"/>
</dbReference>
<dbReference type="SUPFAM" id="SSF52833">
    <property type="entry name" value="Thioredoxin-like"/>
    <property type="match status" value="1"/>
</dbReference>
<dbReference type="Gene3D" id="3.40.30.10">
    <property type="entry name" value="Glutaredoxin"/>
    <property type="match status" value="1"/>
</dbReference>
<evidence type="ECO:0000313" key="2">
    <source>
        <dbReference type="EMBL" id="HEG91074.1"/>
    </source>
</evidence>
<reference evidence="2" key="1">
    <citation type="journal article" date="2020" name="mSystems">
        <title>Genome- and Community-Level Interaction Insights into Carbon Utilization and Element Cycling Functions of Hydrothermarchaeota in Hydrothermal Sediment.</title>
        <authorList>
            <person name="Zhou Z."/>
            <person name="Liu Y."/>
            <person name="Xu W."/>
            <person name="Pan J."/>
            <person name="Luo Z.H."/>
            <person name="Li M."/>
        </authorList>
    </citation>
    <scope>NUCLEOTIDE SEQUENCE [LARGE SCALE GENOMIC DNA]</scope>
    <source>
        <strain evidence="2">SpSt-210</strain>
    </source>
</reference>
<sequence length="126" mass="13939">MAQLRQDYEKFRALGAEVIAIGPDSPEAFRRYWAEHQLPFTGLADPKHLVARLYGQEVKLLKLGRLPAVVVVDRAGIVRTVYYGDSMRDIPPNESLLATLAALDAGTDQSAARVAPAREGREKHQT</sequence>
<organism evidence="2">
    <name type="scientific">Thermorudis peleae</name>
    <dbReference type="NCBI Taxonomy" id="1382356"/>
    <lineage>
        <taxon>Bacteria</taxon>
        <taxon>Pseudomonadati</taxon>
        <taxon>Thermomicrobiota</taxon>
        <taxon>Thermomicrobia</taxon>
        <taxon>Thermomicrobia incertae sedis</taxon>
        <taxon>Thermorudis</taxon>
    </lineage>
</organism>
<comment type="caution">
    <text evidence="2">The sequence shown here is derived from an EMBL/GenBank/DDBJ whole genome shotgun (WGS) entry which is preliminary data.</text>
</comment>
<dbReference type="InterPro" id="IPR000866">
    <property type="entry name" value="AhpC/TSA"/>
</dbReference>
<proteinExistence type="predicted"/>
<evidence type="ECO:0000259" key="1">
    <source>
        <dbReference type="Pfam" id="PF00578"/>
    </source>
</evidence>
<dbReference type="GO" id="GO:0016491">
    <property type="term" value="F:oxidoreductase activity"/>
    <property type="evidence" value="ECO:0007669"/>
    <property type="project" value="InterPro"/>
</dbReference>